<dbReference type="InterPro" id="IPR012336">
    <property type="entry name" value="Thioredoxin-like_fold"/>
</dbReference>
<feature type="domain" description="Thioredoxin-like fold" evidence="1">
    <location>
        <begin position="51"/>
        <end position="125"/>
    </location>
</feature>
<sequence>MVKALTIGGHDFGANGLVIIGRRLSWLAALLLFVGPLLFWASPGPASAAELVMFEQPGCPFCRKFDAEIAPDYPQSRIGQVAPLRRVNIWTDRRGGIAGLTPAVFTPTFVLVRDDGTEIGRLEGYPGRKWFYPEIEALMEGRDTLPGDPAGRSGAPTGQ</sequence>
<dbReference type="SUPFAM" id="SSF52833">
    <property type="entry name" value="Thioredoxin-like"/>
    <property type="match status" value="1"/>
</dbReference>
<reference evidence="2" key="1">
    <citation type="submission" date="2022-12" db="EMBL/GenBank/DDBJ databases">
        <title>Jiella pelagia sp. nov., isolated from phosphonate enriched culture of Northwest Pacific surface seawater.</title>
        <authorList>
            <person name="Shin D.Y."/>
            <person name="Hwang C.Y."/>
        </authorList>
    </citation>
    <scope>NUCLEOTIDE SEQUENCE</scope>
    <source>
        <strain evidence="2">HL-NP1</strain>
    </source>
</reference>
<dbReference type="Proteomes" id="UP001164020">
    <property type="component" value="Chromosome"/>
</dbReference>
<evidence type="ECO:0000313" key="3">
    <source>
        <dbReference type="Proteomes" id="UP001164020"/>
    </source>
</evidence>
<dbReference type="Pfam" id="PF13098">
    <property type="entry name" value="Thioredoxin_2"/>
    <property type="match status" value="1"/>
</dbReference>
<evidence type="ECO:0000313" key="2">
    <source>
        <dbReference type="EMBL" id="WAP69700.1"/>
    </source>
</evidence>
<accession>A0ABY7C4D0</accession>
<dbReference type="EMBL" id="CP114029">
    <property type="protein sequence ID" value="WAP69700.1"/>
    <property type="molecule type" value="Genomic_DNA"/>
</dbReference>
<name>A0ABY7C4D0_9HYPH</name>
<dbReference type="InterPro" id="IPR036249">
    <property type="entry name" value="Thioredoxin-like_sf"/>
</dbReference>
<gene>
    <name evidence="2" type="ORF">OH818_05660</name>
</gene>
<keyword evidence="3" id="KW-1185">Reference proteome</keyword>
<evidence type="ECO:0000259" key="1">
    <source>
        <dbReference type="Pfam" id="PF13098"/>
    </source>
</evidence>
<dbReference type="RefSeq" id="WP_268882134.1">
    <property type="nucleotide sequence ID" value="NZ_CP114029.1"/>
</dbReference>
<dbReference type="Gene3D" id="3.40.30.10">
    <property type="entry name" value="Glutaredoxin"/>
    <property type="match status" value="1"/>
</dbReference>
<proteinExistence type="predicted"/>
<organism evidence="2 3">
    <name type="scientific">Jiella pelagia</name>
    <dbReference type="NCBI Taxonomy" id="2986949"/>
    <lineage>
        <taxon>Bacteria</taxon>
        <taxon>Pseudomonadati</taxon>
        <taxon>Pseudomonadota</taxon>
        <taxon>Alphaproteobacteria</taxon>
        <taxon>Hyphomicrobiales</taxon>
        <taxon>Aurantimonadaceae</taxon>
        <taxon>Jiella</taxon>
    </lineage>
</organism>
<protein>
    <submittedName>
        <fullName evidence="2">Thioredoxin family protein</fullName>
    </submittedName>
</protein>